<sequence length="382" mass="44215">NVKVEHFLSSDIYTVRKEYHFVNQKMTWTEAQSYCREKFIDLATIDNSDDNQRLLSTVQNRNDINDDGAWIGLHDNIKMWKWSMDHKNLYVDWKTIFMPWASPNPDNTGGKEHCVGVHYGRPVFDVDCETRFRFLCYDANSPTAYVLVDTQLSWSEAQSYCRQHHNDLASVRSEEEKNNIQSTLIAAGHDNVWIGLYRDPWAFWSDNSTSTFTNWGTHQPDNTGSNKFCAVFVHYGRPVFDVDCETRFRFLCYDAYVLVDTQLSWSEAQSYCRQHHNDLASVRSEEEKNNIQSTLIAAGHDNVWIGLYRDPWAFWSDNSTSTFTNWGTHQPDNTGSNKFCAVFGLATGKWSDEMCSQRKPFFCSKGEVENANAVSCHCYVKC</sequence>
<dbReference type="Ensembl" id="ENSAPOT00000012294.1">
    <property type="protein sequence ID" value="ENSAPOP00000023028.1"/>
    <property type="gene ID" value="ENSAPOG00000004581.1"/>
</dbReference>
<name>A0A3Q1FZZ0_9TELE</name>
<evidence type="ECO:0000313" key="3">
    <source>
        <dbReference type="Proteomes" id="UP000257200"/>
    </source>
</evidence>
<dbReference type="SUPFAM" id="SSF56436">
    <property type="entry name" value="C-type lectin-like"/>
    <property type="match status" value="3"/>
</dbReference>
<dbReference type="GeneTree" id="ENSGT01100000263473"/>
<dbReference type="InterPro" id="IPR016186">
    <property type="entry name" value="C-type_lectin-like/link_sf"/>
</dbReference>
<reference evidence="2" key="1">
    <citation type="submission" date="2025-08" db="UniProtKB">
        <authorList>
            <consortium name="Ensembl"/>
        </authorList>
    </citation>
    <scope>IDENTIFICATION</scope>
</reference>
<dbReference type="Gene3D" id="3.10.100.10">
    <property type="entry name" value="Mannose-Binding Protein A, subunit A"/>
    <property type="match status" value="3"/>
</dbReference>
<dbReference type="STRING" id="80966.ENSAPOP00000023028"/>
<dbReference type="AlphaFoldDB" id="A0A3Q1FZZ0"/>
<accession>A0A3Q1FZZ0</accession>
<evidence type="ECO:0000259" key="1">
    <source>
        <dbReference type="PROSITE" id="PS50041"/>
    </source>
</evidence>
<dbReference type="Proteomes" id="UP000257200">
    <property type="component" value="Unplaced"/>
</dbReference>
<protein>
    <recommendedName>
        <fullName evidence="1">C-type lectin domain-containing protein</fullName>
    </recommendedName>
</protein>
<evidence type="ECO:0000313" key="2">
    <source>
        <dbReference type="Ensembl" id="ENSAPOP00000023028.1"/>
    </source>
</evidence>
<dbReference type="SMART" id="SM00034">
    <property type="entry name" value="CLECT"/>
    <property type="match status" value="3"/>
</dbReference>
<feature type="domain" description="C-type lectin" evidence="1">
    <location>
        <begin position="132"/>
        <end position="253"/>
    </location>
</feature>
<feature type="domain" description="C-type lectin" evidence="1">
    <location>
        <begin position="248"/>
        <end position="364"/>
    </location>
</feature>
<dbReference type="Pfam" id="PF00059">
    <property type="entry name" value="Lectin_C"/>
    <property type="match status" value="3"/>
</dbReference>
<organism evidence="2 3">
    <name type="scientific">Acanthochromis polyacanthus</name>
    <name type="common">spiny chromis</name>
    <dbReference type="NCBI Taxonomy" id="80966"/>
    <lineage>
        <taxon>Eukaryota</taxon>
        <taxon>Metazoa</taxon>
        <taxon>Chordata</taxon>
        <taxon>Craniata</taxon>
        <taxon>Vertebrata</taxon>
        <taxon>Euteleostomi</taxon>
        <taxon>Actinopterygii</taxon>
        <taxon>Neopterygii</taxon>
        <taxon>Teleostei</taxon>
        <taxon>Neoteleostei</taxon>
        <taxon>Acanthomorphata</taxon>
        <taxon>Ovalentaria</taxon>
        <taxon>Pomacentridae</taxon>
        <taxon>Acanthochromis</taxon>
    </lineage>
</organism>
<dbReference type="PANTHER" id="PTHR45784">
    <property type="entry name" value="C-TYPE LECTIN DOMAIN FAMILY 20 MEMBER A-RELATED"/>
    <property type="match status" value="1"/>
</dbReference>
<feature type="domain" description="C-type lectin" evidence="1">
    <location>
        <begin position="19"/>
        <end position="137"/>
    </location>
</feature>
<dbReference type="PROSITE" id="PS50041">
    <property type="entry name" value="C_TYPE_LECTIN_2"/>
    <property type="match status" value="3"/>
</dbReference>
<proteinExistence type="predicted"/>
<dbReference type="PANTHER" id="PTHR45784:SF3">
    <property type="entry name" value="C-TYPE LECTIN DOMAIN FAMILY 4 MEMBER K-LIKE-RELATED"/>
    <property type="match status" value="1"/>
</dbReference>
<dbReference type="InParanoid" id="A0A3Q1FZZ0"/>
<reference evidence="2" key="2">
    <citation type="submission" date="2025-09" db="UniProtKB">
        <authorList>
            <consortium name="Ensembl"/>
        </authorList>
    </citation>
    <scope>IDENTIFICATION</scope>
</reference>
<dbReference type="InterPro" id="IPR016187">
    <property type="entry name" value="CTDL_fold"/>
</dbReference>
<keyword evidence="3" id="KW-1185">Reference proteome</keyword>
<dbReference type="InterPro" id="IPR001304">
    <property type="entry name" value="C-type_lectin-like"/>
</dbReference>